<accession>A0A6A6H9U6</accession>
<dbReference type="SUPFAM" id="SSF52540">
    <property type="entry name" value="P-loop containing nucleoside triphosphate hydrolases"/>
    <property type="match status" value="1"/>
</dbReference>
<dbReference type="PROSITE" id="PS50297">
    <property type="entry name" value="ANK_REP_REGION"/>
    <property type="match status" value="2"/>
</dbReference>
<feature type="domain" description="Nephrocystin 3-like N-terminal" evidence="4">
    <location>
        <begin position="185"/>
        <end position="349"/>
    </location>
</feature>
<keyword evidence="6" id="KW-1185">Reference proteome</keyword>
<evidence type="ECO:0000259" key="3">
    <source>
        <dbReference type="Pfam" id="PF22939"/>
    </source>
</evidence>
<feature type="repeat" description="ANK" evidence="2">
    <location>
        <begin position="721"/>
        <end position="753"/>
    </location>
</feature>
<feature type="repeat" description="ANK" evidence="2">
    <location>
        <begin position="688"/>
        <end position="720"/>
    </location>
</feature>
<evidence type="ECO:0000313" key="6">
    <source>
        <dbReference type="Proteomes" id="UP000800092"/>
    </source>
</evidence>
<keyword evidence="2" id="KW-0040">ANK repeat</keyword>
<dbReference type="EMBL" id="ML991800">
    <property type="protein sequence ID" value="KAF2234280.1"/>
    <property type="molecule type" value="Genomic_DNA"/>
</dbReference>
<evidence type="ECO:0000313" key="5">
    <source>
        <dbReference type="EMBL" id="KAF2234280.1"/>
    </source>
</evidence>
<dbReference type="SMART" id="SM00248">
    <property type="entry name" value="ANK"/>
    <property type="match status" value="2"/>
</dbReference>
<dbReference type="InterPro" id="IPR054471">
    <property type="entry name" value="GPIID_WHD"/>
</dbReference>
<dbReference type="Pfam" id="PF12796">
    <property type="entry name" value="Ank_2"/>
    <property type="match status" value="1"/>
</dbReference>
<feature type="non-terminal residue" evidence="5">
    <location>
        <position position="759"/>
    </location>
</feature>
<organism evidence="5 6">
    <name type="scientific">Viridothelium virens</name>
    <name type="common">Speckled blister lichen</name>
    <name type="synonym">Trypethelium virens</name>
    <dbReference type="NCBI Taxonomy" id="1048519"/>
    <lineage>
        <taxon>Eukaryota</taxon>
        <taxon>Fungi</taxon>
        <taxon>Dikarya</taxon>
        <taxon>Ascomycota</taxon>
        <taxon>Pezizomycotina</taxon>
        <taxon>Dothideomycetes</taxon>
        <taxon>Dothideomycetes incertae sedis</taxon>
        <taxon>Trypetheliales</taxon>
        <taxon>Trypetheliaceae</taxon>
        <taxon>Viridothelium</taxon>
    </lineage>
</organism>
<protein>
    <submittedName>
        <fullName evidence="5">Uncharacterized protein</fullName>
    </submittedName>
</protein>
<dbReference type="InterPro" id="IPR027417">
    <property type="entry name" value="P-loop_NTPase"/>
</dbReference>
<keyword evidence="1" id="KW-0677">Repeat</keyword>
<dbReference type="Gene3D" id="1.25.40.20">
    <property type="entry name" value="Ankyrin repeat-containing domain"/>
    <property type="match status" value="1"/>
</dbReference>
<feature type="domain" description="GPI inositol-deacylase winged helix" evidence="3">
    <location>
        <begin position="463"/>
        <end position="541"/>
    </location>
</feature>
<dbReference type="InterPro" id="IPR036770">
    <property type="entry name" value="Ankyrin_rpt-contain_sf"/>
</dbReference>
<dbReference type="Gene3D" id="3.40.50.300">
    <property type="entry name" value="P-loop containing nucleotide triphosphate hydrolases"/>
    <property type="match status" value="1"/>
</dbReference>
<proteinExistence type="predicted"/>
<dbReference type="Proteomes" id="UP000800092">
    <property type="component" value="Unassembled WGS sequence"/>
</dbReference>
<dbReference type="AlphaFoldDB" id="A0A6A6H9U6"/>
<sequence length="759" mass="86302">MSLGTLELVATLGIISSVGSIIDGTTKLIGYINETRNASKDARDFRQDAIEIQSLMFRLKYRLEDPDTSQAWLKETTRLEPLVDNLKDALLDFADEIQPVQGVRKVGRRLLWTLKKQDIQPILNRIERLKSLINLVLTDNLLQFCGVKELQGQARRQRHHAIVEFIAPYDFATKHGSVLSQWQSGTGQWFLDAREYRDWIKSEPRKGNTLWCPGIPGAGKTTMVSVVVDDLQQRFREDEEAAIAFLYCDYRERETQTLQNMLSSLWRHFVQKRLLNNAECETLEKNFLKRNQRPQAAELLKLLYAEMQKYSKVYVILDALDECEKDHGTRLLKELRAFQPLVRILITSRFPVGEDSALFDTTEQLRIRASTADLTEYVDKRIESEAKLSNSVRKDPSLGQIIADTIAEKAQGMFLLARFHMDTLLEEHTPKKVRKALAALPQGEDALKTTYDDAMRRVEGQNKKDQQLAKRVIGFICYTKRPLTKAELQHALSVEEDDEDELDDDSLVPENLLTSLCAGLVTIDEAIGIIRFVHYTTQEYFEAVRENLFPEAQLDMARTCLTYLRLESFNVDVPDGDGGVGDMIRKYPFLSYASLYWGHHARESINPDDEDSNEEIVDFLNHRKNFNCATRVLLLHPSGNISLVWYHGKGKGDFKPLNIAAYFGLKGVTVRVVLDETGDSLLERSDRYGKTPLHDATIRGHTEVVEFLLSRKANADATDNGERTSLHYAAVGSFDKLIKLLVKAGATLEVKDSEGNTPL</sequence>
<dbReference type="InterPro" id="IPR056884">
    <property type="entry name" value="NPHP3-like_N"/>
</dbReference>
<dbReference type="InterPro" id="IPR002110">
    <property type="entry name" value="Ankyrin_rpt"/>
</dbReference>
<dbReference type="PANTHER" id="PTHR10039">
    <property type="entry name" value="AMELOGENIN"/>
    <property type="match status" value="1"/>
</dbReference>
<dbReference type="PROSITE" id="PS50088">
    <property type="entry name" value="ANK_REPEAT"/>
    <property type="match status" value="2"/>
</dbReference>
<dbReference type="PRINTS" id="PR01415">
    <property type="entry name" value="ANKYRIN"/>
</dbReference>
<dbReference type="Pfam" id="PF22939">
    <property type="entry name" value="WHD_GPIID"/>
    <property type="match status" value="1"/>
</dbReference>
<evidence type="ECO:0000256" key="2">
    <source>
        <dbReference type="PROSITE-ProRule" id="PRU00023"/>
    </source>
</evidence>
<gene>
    <name evidence="5" type="ORF">EV356DRAFT_485663</name>
</gene>
<dbReference type="PANTHER" id="PTHR10039:SF15">
    <property type="entry name" value="NACHT DOMAIN-CONTAINING PROTEIN"/>
    <property type="match status" value="1"/>
</dbReference>
<evidence type="ECO:0000259" key="4">
    <source>
        <dbReference type="Pfam" id="PF24883"/>
    </source>
</evidence>
<dbReference type="Pfam" id="PF24883">
    <property type="entry name" value="NPHP3_N"/>
    <property type="match status" value="1"/>
</dbReference>
<reference evidence="5" key="1">
    <citation type="journal article" date="2020" name="Stud. Mycol.">
        <title>101 Dothideomycetes genomes: a test case for predicting lifestyles and emergence of pathogens.</title>
        <authorList>
            <person name="Haridas S."/>
            <person name="Albert R."/>
            <person name="Binder M."/>
            <person name="Bloem J."/>
            <person name="Labutti K."/>
            <person name="Salamov A."/>
            <person name="Andreopoulos B."/>
            <person name="Baker S."/>
            <person name="Barry K."/>
            <person name="Bills G."/>
            <person name="Bluhm B."/>
            <person name="Cannon C."/>
            <person name="Castanera R."/>
            <person name="Culley D."/>
            <person name="Daum C."/>
            <person name="Ezra D."/>
            <person name="Gonzalez J."/>
            <person name="Henrissat B."/>
            <person name="Kuo A."/>
            <person name="Liang C."/>
            <person name="Lipzen A."/>
            <person name="Lutzoni F."/>
            <person name="Magnuson J."/>
            <person name="Mondo S."/>
            <person name="Nolan M."/>
            <person name="Ohm R."/>
            <person name="Pangilinan J."/>
            <person name="Park H.-J."/>
            <person name="Ramirez L."/>
            <person name="Alfaro M."/>
            <person name="Sun H."/>
            <person name="Tritt A."/>
            <person name="Yoshinaga Y."/>
            <person name="Zwiers L.-H."/>
            <person name="Turgeon B."/>
            <person name="Goodwin S."/>
            <person name="Spatafora J."/>
            <person name="Crous P."/>
            <person name="Grigoriev I."/>
        </authorList>
    </citation>
    <scope>NUCLEOTIDE SEQUENCE</scope>
    <source>
        <strain evidence="5">Tuck. ex Michener</strain>
    </source>
</reference>
<dbReference type="SUPFAM" id="SSF48403">
    <property type="entry name" value="Ankyrin repeat"/>
    <property type="match status" value="1"/>
</dbReference>
<evidence type="ECO:0000256" key="1">
    <source>
        <dbReference type="ARBA" id="ARBA00022737"/>
    </source>
</evidence>
<dbReference type="OrthoDB" id="195446at2759"/>
<name>A0A6A6H9U6_VIRVR</name>